<reference evidence="2" key="1">
    <citation type="submission" date="2020-01" db="EMBL/GenBank/DDBJ databases">
        <title>Phosphoaccumulans saitamaens gen. nov., sp. nov., a polyphosphate accumulating bacterium isolated from surface river water.</title>
        <authorList>
            <person name="Watanabe K."/>
            <person name="Suda W."/>
        </authorList>
    </citation>
    <scope>NUCLEOTIDE SEQUENCE [LARGE SCALE GENOMIC DNA]</scope>
    <source>
        <strain evidence="2">ICHIAU1</strain>
    </source>
</reference>
<dbReference type="GO" id="GO:0008758">
    <property type="term" value="F:UDP-2,3-diacylglucosamine hydrolase activity"/>
    <property type="evidence" value="ECO:0007669"/>
    <property type="project" value="TreeGrafter"/>
</dbReference>
<dbReference type="Proteomes" id="UP000463961">
    <property type="component" value="Chromosome"/>
</dbReference>
<dbReference type="AlphaFoldDB" id="A0A679IAY7"/>
<dbReference type="GO" id="GO:0009245">
    <property type="term" value="P:lipid A biosynthetic process"/>
    <property type="evidence" value="ECO:0007669"/>
    <property type="project" value="TreeGrafter"/>
</dbReference>
<organism evidence="1 2">
    <name type="scientific">Fluviibacter phosphoraccumulans</name>
    <dbReference type="NCBI Taxonomy" id="1751046"/>
    <lineage>
        <taxon>Bacteria</taxon>
        <taxon>Pseudomonadati</taxon>
        <taxon>Pseudomonadota</taxon>
        <taxon>Betaproteobacteria</taxon>
        <taxon>Rhodocyclales</taxon>
        <taxon>Fluviibacteraceae</taxon>
        <taxon>Fluviibacter</taxon>
    </lineage>
</organism>
<dbReference type="InterPro" id="IPR004843">
    <property type="entry name" value="Calcineurin-like_PHP"/>
</dbReference>
<gene>
    <name evidence="1" type="ORF">ICHIAU1_21450</name>
</gene>
<sequence length="284" mass="32720">MNKNELNFRTIWISDVHLGTPGCQANYLLDFLKTHESETLYLVGDILDGWHLKKGWYWPQTHNDVVQKILRKGRKGTRVVFIPGNHDESVRQFIGLSFGEIEVHEDAIHTLANGKRLWVTHGDLFDGVMQHARWLAYVGDSAYTVILKLNRWFNAIRVRMGLPYWSLSQYLKHQVKNAVNFISAFEHVMTEEARRRDCDGVVCGHIHKAEIREINGMLYANDGDWVESLTALVEDFDGNLKIIHWNRRVEAPLNLQSLHQEMSQQPALINELNSSRSSVCESSS</sequence>
<dbReference type="InterPro" id="IPR043461">
    <property type="entry name" value="LpxH-like"/>
</dbReference>
<dbReference type="PANTHER" id="PTHR34990:SF2">
    <property type="entry name" value="BLL8164 PROTEIN"/>
    <property type="match status" value="1"/>
</dbReference>
<dbReference type="Pfam" id="PF00149">
    <property type="entry name" value="Metallophos"/>
    <property type="match status" value="1"/>
</dbReference>
<dbReference type="InterPro" id="IPR029052">
    <property type="entry name" value="Metallo-depent_PP-like"/>
</dbReference>
<protein>
    <submittedName>
        <fullName evidence="1">UDP-2,3-diacylglucosamine hydrolase</fullName>
    </submittedName>
</protein>
<keyword evidence="1" id="KW-0378">Hydrolase</keyword>
<name>A0A679IAY7_9RHOO</name>
<dbReference type="GO" id="GO:0016020">
    <property type="term" value="C:membrane"/>
    <property type="evidence" value="ECO:0007669"/>
    <property type="project" value="GOC"/>
</dbReference>
<dbReference type="SUPFAM" id="SSF56300">
    <property type="entry name" value="Metallo-dependent phosphatases"/>
    <property type="match status" value="1"/>
</dbReference>
<dbReference type="EMBL" id="AP022345">
    <property type="protein sequence ID" value="BBU69862.1"/>
    <property type="molecule type" value="Genomic_DNA"/>
</dbReference>
<dbReference type="Gene3D" id="3.60.21.10">
    <property type="match status" value="1"/>
</dbReference>
<dbReference type="CDD" id="cd07398">
    <property type="entry name" value="MPP_YbbF-LpxH"/>
    <property type="match status" value="1"/>
</dbReference>
<evidence type="ECO:0000313" key="1">
    <source>
        <dbReference type="EMBL" id="BBU69862.1"/>
    </source>
</evidence>
<keyword evidence="2" id="KW-1185">Reference proteome</keyword>
<accession>A0A679IAY7</accession>
<proteinExistence type="predicted"/>
<dbReference type="PANTHER" id="PTHR34990">
    <property type="entry name" value="UDP-2,3-DIACYLGLUCOSAMINE HYDROLASE-RELATED"/>
    <property type="match status" value="1"/>
</dbReference>
<evidence type="ECO:0000313" key="2">
    <source>
        <dbReference type="Proteomes" id="UP000463961"/>
    </source>
</evidence>